<accession>A0ABP9AZB5</accession>
<keyword evidence="6" id="KW-1185">Reference proteome</keyword>
<dbReference type="InterPro" id="IPR036390">
    <property type="entry name" value="WH_DNA-bd_sf"/>
</dbReference>
<reference evidence="6" key="1">
    <citation type="journal article" date="2019" name="Int. J. Syst. Evol. Microbiol.">
        <title>The Global Catalogue of Microorganisms (GCM) 10K type strain sequencing project: providing services to taxonomists for standard genome sequencing and annotation.</title>
        <authorList>
            <consortium name="The Broad Institute Genomics Platform"/>
            <consortium name="The Broad Institute Genome Sequencing Center for Infectious Disease"/>
            <person name="Wu L."/>
            <person name="Ma J."/>
        </authorList>
    </citation>
    <scope>NUCLEOTIDE SEQUENCE [LARGE SCALE GENOMIC DNA]</scope>
    <source>
        <strain evidence="6">JCM 18200</strain>
    </source>
</reference>
<dbReference type="InterPro" id="IPR002577">
    <property type="entry name" value="HTH_HxlR"/>
</dbReference>
<keyword evidence="2" id="KW-0238">DNA-binding</keyword>
<organism evidence="5 6">
    <name type="scientific">Olivibacter ginsenosidimutans</name>
    <dbReference type="NCBI Taxonomy" id="1176537"/>
    <lineage>
        <taxon>Bacteria</taxon>
        <taxon>Pseudomonadati</taxon>
        <taxon>Bacteroidota</taxon>
        <taxon>Sphingobacteriia</taxon>
        <taxon>Sphingobacteriales</taxon>
        <taxon>Sphingobacteriaceae</taxon>
        <taxon>Olivibacter</taxon>
    </lineage>
</organism>
<protein>
    <recommendedName>
        <fullName evidence="4">HTH hxlR-type domain-containing protein</fullName>
    </recommendedName>
</protein>
<keyword evidence="3" id="KW-0804">Transcription</keyword>
<evidence type="ECO:0000256" key="1">
    <source>
        <dbReference type="ARBA" id="ARBA00023015"/>
    </source>
</evidence>
<dbReference type="Proteomes" id="UP001501411">
    <property type="component" value="Unassembled WGS sequence"/>
</dbReference>
<dbReference type="SUPFAM" id="SSF46785">
    <property type="entry name" value="Winged helix' DNA-binding domain"/>
    <property type="match status" value="1"/>
</dbReference>
<evidence type="ECO:0000259" key="4">
    <source>
        <dbReference type="PROSITE" id="PS51118"/>
    </source>
</evidence>
<feature type="domain" description="HTH hxlR-type" evidence="4">
    <location>
        <begin position="21"/>
        <end position="119"/>
    </location>
</feature>
<dbReference type="Gene3D" id="1.10.10.10">
    <property type="entry name" value="Winged helix-like DNA-binding domain superfamily/Winged helix DNA-binding domain"/>
    <property type="match status" value="1"/>
</dbReference>
<keyword evidence="1" id="KW-0805">Transcription regulation</keyword>
<evidence type="ECO:0000256" key="2">
    <source>
        <dbReference type="ARBA" id="ARBA00023125"/>
    </source>
</evidence>
<dbReference type="PROSITE" id="PS51118">
    <property type="entry name" value="HTH_HXLR"/>
    <property type="match status" value="1"/>
</dbReference>
<dbReference type="Pfam" id="PF01638">
    <property type="entry name" value="HxlR"/>
    <property type="match status" value="1"/>
</dbReference>
<gene>
    <name evidence="5" type="ORF">GCM10023231_14040</name>
</gene>
<evidence type="ECO:0000313" key="6">
    <source>
        <dbReference type="Proteomes" id="UP001501411"/>
    </source>
</evidence>
<dbReference type="InterPro" id="IPR036388">
    <property type="entry name" value="WH-like_DNA-bd_sf"/>
</dbReference>
<name>A0ABP9AZB5_9SPHI</name>
<dbReference type="EMBL" id="BAABIQ010000007">
    <property type="protein sequence ID" value="GAA4787096.1"/>
    <property type="molecule type" value="Genomic_DNA"/>
</dbReference>
<dbReference type="InterPro" id="IPR011991">
    <property type="entry name" value="ArsR-like_HTH"/>
</dbReference>
<evidence type="ECO:0000256" key="3">
    <source>
        <dbReference type="ARBA" id="ARBA00023163"/>
    </source>
</evidence>
<dbReference type="CDD" id="cd00090">
    <property type="entry name" value="HTH_ARSR"/>
    <property type="match status" value="1"/>
</dbReference>
<dbReference type="PANTHER" id="PTHR33204">
    <property type="entry name" value="TRANSCRIPTIONAL REGULATOR, MARR FAMILY"/>
    <property type="match status" value="1"/>
</dbReference>
<proteinExistence type="predicted"/>
<comment type="caution">
    <text evidence="5">The sequence shown here is derived from an EMBL/GenBank/DDBJ whole genome shotgun (WGS) entry which is preliminary data.</text>
</comment>
<evidence type="ECO:0000313" key="5">
    <source>
        <dbReference type="EMBL" id="GAA4787096.1"/>
    </source>
</evidence>
<sequence length="131" mass="15241">MGRLDNNLKIGNEKHFATELITMNEVLKTIGGKWKLKLILALTHGDKRFNELKTFVIGISPRALSKELKELERDGLVKRLVYDEPVLLVNYQLTEIAWKLNGVIRELTSWCAWYKEAFLESQPNDWSHEVM</sequence>
<dbReference type="RefSeq" id="WP_345231051.1">
    <property type="nucleotide sequence ID" value="NZ_BAABIQ010000007.1"/>
</dbReference>